<protein>
    <submittedName>
        <fullName evidence="2">Uncharacterized protein</fullName>
    </submittedName>
</protein>
<gene>
    <name evidence="2" type="ORF">DSM101010T_14850</name>
</gene>
<dbReference type="AlphaFoldDB" id="A0A7J0BHC0"/>
<dbReference type="EMBL" id="BLVO01000013">
    <property type="protein sequence ID" value="GFM33120.1"/>
    <property type="molecule type" value="Genomic_DNA"/>
</dbReference>
<comment type="caution">
    <text evidence="2">The sequence shown here is derived from an EMBL/GenBank/DDBJ whole genome shotgun (WGS) entry which is preliminary data.</text>
</comment>
<organism evidence="2 3">
    <name type="scientific">Desulfovibrio subterraneus</name>
    <dbReference type="NCBI Taxonomy" id="2718620"/>
    <lineage>
        <taxon>Bacteria</taxon>
        <taxon>Pseudomonadati</taxon>
        <taxon>Thermodesulfobacteriota</taxon>
        <taxon>Desulfovibrionia</taxon>
        <taxon>Desulfovibrionales</taxon>
        <taxon>Desulfovibrionaceae</taxon>
        <taxon>Desulfovibrio</taxon>
    </lineage>
</organism>
<keyword evidence="3" id="KW-1185">Reference proteome</keyword>
<sequence length="168" mass="18747">MHLTILLLVFSMLFLVYGVVKSAQERDREAPTDPNWYDIKHFTEAAEIIDDEDMRTLLDECLNAGSLDSGMTMRAWAMISYFRDAPNSLHNPVARSTSLELAAALEHLLDVLDMLENDEPAQTDHTTEEATAHSTAGTTDTSPLQAAVARVDAAYLAYRSYFYDLIGE</sequence>
<evidence type="ECO:0000313" key="2">
    <source>
        <dbReference type="EMBL" id="GFM33120.1"/>
    </source>
</evidence>
<accession>A0A7J0BHC0</accession>
<name>A0A7J0BHC0_9BACT</name>
<dbReference type="RefSeq" id="WP_174404803.1">
    <property type="nucleotide sequence ID" value="NZ_BLVO01000013.1"/>
</dbReference>
<dbReference type="Proteomes" id="UP000503840">
    <property type="component" value="Unassembled WGS sequence"/>
</dbReference>
<reference evidence="2 3" key="1">
    <citation type="submission" date="2020-05" db="EMBL/GenBank/DDBJ databases">
        <title>Draft genome sequence of Desulfovibrio sp. strain HN2T.</title>
        <authorList>
            <person name="Ueno A."/>
            <person name="Tamazawa S."/>
            <person name="Tamamura S."/>
            <person name="Murakami T."/>
            <person name="Kiyama T."/>
            <person name="Inomata H."/>
            <person name="Amano Y."/>
            <person name="Miyakawa K."/>
            <person name="Tamaki H."/>
            <person name="Naganuma T."/>
            <person name="Kaneko K."/>
        </authorList>
    </citation>
    <scope>NUCLEOTIDE SEQUENCE [LARGE SCALE GENOMIC DNA]</scope>
    <source>
        <strain evidence="2 3">HN2</strain>
    </source>
</reference>
<evidence type="ECO:0000313" key="3">
    <source>
        <dbReference type="Proteomes" id="UP000503840"/>
    </source>
</evidence>
<evidence type="ECO:0000256" key="1">
    <source>
        <dbReference type="SAM" id="MobiDB-lite"/>
    </source>
</evidence>
<proteinExistence type="predicted"/>
<feature type="region of interest" description="Disordered" evidence="1">
    <location>
        <begin position="121"/>
        <end position="142"/>
    </location>
</feature>